<feature type="compositionally biased region" description="Low complexity" evidence="3">
    <location>
        <begin position="1384"/>
        <end position="1412"/>
    </location>
</feature>
<organism evidence="5 6">
    <name type="scientific">Tanacetum coccineum</name>
    <dbReference type="NCBI Taxonomy" id="301880"/>
    <lineage>
        <taxon>Eukaryota</taxon>
        <taxon>Viridiplantae</taxon>
        <taxon>Streptophyta</taxon>
        <taxon>Embryophyta</taxon>
        <taxon>Tracheophyta</taxon>
        <taxon>Spermatophyta</taxon>
        <taxon>Magnoliopsida</taxon>
        <taxon>eudicotyledons</taxon>
        <taxon>Gunneridae</taxon>
        <taxon>Pentapetalae</taxon>
        <taxon>asterids</taxon>
        <taxon>campanulids</taxon>
        <taxon>Asterales</taxon>
        <taxon>Asteraceae</taxon>
        <taxon>Asteroideae</taxon>
        <taxon>Anthemideae</taxon>
        <taxon>Anthemidinae</taxon>
        <taxon>Tanacetum</taxon>
    </lineage>
</organism>
<dbReference type="SUPFAM" id="SSF53098">
    <property type="entry name" value="Ribonuclease H-like"/>
    <property type="match status" value="1"/>
</dbReference>
<dbReference type="Pfam" id="PF13976">
    <property type="entry name" value="gag_pre-integrs"/>
    <property type="match status" value="1"/>
</dbReference>
<proteinExistence type="predicted"/>
<dbReference type="Gene3D" id="3.30.420.10">
    <property type="entry name" value="Ribonuclease H-like superfamily/Ribonuclease H"/>
    <property type="match status" value="1"/>
</dbReference>
<accession>A0ABQ5E8R7</accession>
<feature type="domain" description="Integrase catalytic" evidence="4">
    <location>
        <begin position="1102"/>
        <end position="1289"/>
    </location>
</feature>
<feature type="compositionally biased region" description="Polar residues" evidence="3">
    <location>
        <begin position="1465"/>
        <end position="1479"/>
    </location>
</feature>
<feature type="coiled-coil region" evidence="2">
    <location>
        <begin position="732"/>
        <end position="803"/>
    </location>
</feature>
<keyword evidence="2" id="KW-0175">Coiled coil</keyword>
<keyword evidence="6" id="KW-1185">Reference proteome</keyword>
<feature type="compositionally biased region" description="Polar residues" evidence="3">
    <location>
        <begin position="161"/>
        <end position="176"/>
    </location>
</feature>
<sequence>MELYMENREHESKILESVKNGPLIWPTIEENGVTRTKKYDELSATEKIQADCDVKSTNIILQGLPSDVYALVNNHRIAKDLWERIQLLMQVHQDAYPQPPSIPQIEYSVSTVNQQTHLAEFPQIDSGLAVPMFKQGDNPIDAINKMMPFLSTVISSHFPSTNNQLRNSSNPRQQATIHDGRVTDQPLQGRQSSYATGTSGTRANVLGTGGSNSGQQRVFKCFNCQRQAQGSGKVLNEEELPFLADPRVTEGPVSQTVITHNAAYQADDLDAYDFECDEISTAQEILMANLSCYGSDVLSEVPHSEYTHNDMLYQSVQEMPYSEQTHLVNHPETEINSDSNIIPYSQYLLETQNATVHDTNSSAQQDAMILSVFEQLSNQVTNCNKVNKDNLIANESLFVELERYKNQFTDFEKEINSLKQTLSEQLKEKETLTKTFNVFKNESKEKEDKNIDKEIAFEKKVKELDNIKAQQIRPMLYDGNVITEETNLISIADSEETLMLENESRSKMILKQSDPMVLEKKFNTKLIYYVALNRLSEDFGKCFVPQTLFDEQALWLQNSYPITNQSASSSVKIEAPRELPKKYKQFLTRWKLRFNSVVKTNSALKFKRNFFLNENDRLLDQIISQDIMNIVVISYVDMNNSVNVNESSFVAINDSVNYVEKCNQFLKLEAELIKQHNMVEKDEYNKLSKSYSKLEQHCISLELAMQLNKEIFQKNNTSVNQTEPKFDQLFALNNLKAELQAKDTTIEKLKENIKRLNKTSTTNCVKKDIDEIETINIELDNRVAKLIAENEHLKQTYKQLYDSIKPSRVKVLAIIALENDLRKLKGKHIVDNAAQMSKATTIALGLYKLDPVTLAPKVKNNREAHIYYLQYTMEQAAILREIVEHANSLNPLDSASYSACKYVKLIQELLGYVKDTCPVVQIVLWYLDSGCSKYMTRDRSQLTNFIYKFLSTFKFDNDQIAKIMVYGDYQIGNVTISRVYYVEGLGHNLFSVGQFCDSDLEVAFRKHSCFVHNLEGVDLLSESQETNLYTLSIGDMMASSPICLLSKASKTKSWLWHRRLSHLNFGAINHLAKNGLVRGLPKLKFEKDNLCAACAMGKSKKQMHKPKSEDTNQEKLYLLHMGLCGPMRVASVNGKMYILVIVDDYSRFTWVKFLASKDEAPDFIIKFMKMIQVRLNATVRNICTDNGTEFVNQTLSSYYESVGISHQTLVARTPQQNGVVERRNRTLVEAARTMLIYTKAPLFLWAEAVATASLCYSTNDSENLGKLQAKADIGIFIGYAPKKKAYHIYNRRTYKIIETIHVNFDELAAMASEQSSLEPALHEMTPTTLSSGLVPNLTPPAPFVPPSRKEWDLVFQPVFDEFFSTPASVASPVPAVVAPAPVVSTGTPSSTTVDQDASSLSISQTTPQSQSQEIPLSAEEESHDLEVAHMRNDPCFGIPSPATVYEESPKTPKFNDDPLHESLYEDSTSQGSSSNVQPSHTLLELIGRWTKDHPLANVIGDPS</sequence>
<feature type="region of interest" description="Disordered" evidence="3">
    <location>
        <begin position="161"/>
        <end position="203"/>
    </location>
</feature>
<dbReference type="InterPro" id="IPR054722">
    <property type="entry name" value="PolX-like_BBD"/>
</dbReference>
<reference evidence="5" key="2">
    <citation type="submission" date="2022-01" db="EMBL/GenBank/DDBJ databases">
        <authorList>
            <person name="Yamashiro T."/>
            <person name="Shiraishi A."/>
            <person name="Satake H."/>
            <person name="Nakayama K."/>
        </authorList>
    </citation>
    <scope>NUCLEOTIDE SEQUENCE</scope>
</reference>
<dbReference type="Pfam" id="PF00665">
    <property type="entry name" value="rve"/>
    <property type="match status" value="1"/>
</dbReference>
<dbReference type="InterPro" id="IPR001584">
    <property type="entry name" value="Integrase_cat-core"/>
</dbReference>
<dbReference type="InterPro" id="IPR036397">
    <property type="entry name" value="RNaseH_sf"/>
</dbReference>
<evidence type="ECO:0000313" key="5">
    <source>
        <dbReference type="EMBL" id="GJT47298.1"/>
    </source>
</evidence>
<comment type="caution">
    <text evidence="5">The sequence shown here is derived from an EMBL/GenBank/DDBJ whole genome shotgun (WGS) entry which is preliminary data.</text>
</comment>
<keyword evidence="1" id="KW-0645">Protease</keyword>
<dbReference type="Proteomes" id="UP001151760">
    <property type="component" value="Unassembled WGS sequence"/>
</dbReference>
<gene>
    <name evidence="5" type="ORF">Tco_0956013</name>
</gene>
<dbReference type="InterPro" id="IPR057670">
    <property type="entry name" value="SH3_retrovirus"/>
</dbReference>
<feature type="compositionally biased region" description="Polar residues" evidence="3">
    <location>
        <begin position="185"/>
        <end position="202"/>
    </location>
</feature>
<evidence type="ECO:0000259" key="4">
    <source>
        <dbReference type="PROSITE" id="PS50994"/>
    </source>
</evidence>
<evidence type="ECO:0000313" key="6">
    <source>
        <dbReference type="Proteomes" id="UP001151760"/>
    </source>
</evidence>
<dbReference type="PANTHER" id="PTHR42648">
    <property type="entry name" value="TRANSPOSASE, PUTATIVE-RELATED"/>
    <property type="match status" value="1"/>
</dbReference>
<dbReference type="PANTHER" id="PTHR42648:SF18">
    <property type="entry name" value="RETROTRANSPOSON, UNCLASSIFIED-LIKE PROTEIN"/>
    <property type="match status" value="1"/>
</dbReference>
<name>A0ABQ5E8R7_9ASTR</name>
<feature type="region of interest" description="Disordered" evidence="3">
    <location>
        <begin position="1439"/>
        <end position="1479"/>
    </location>
</feature>
<evidence type="ECO:0000256" key="1">
    <source>
        <dbReference type="ARBA" id="ARBA00022670"/>
    </source>
</evidence>
<dbReference type="PROSITE" id="PS50994">
    <property type="entry name" value="INTEGRASE"/>
    <property type="match status" value="1"/>
</dbReference>
<evidence type="ECO:0000256" key="2">
    <source>
        <dbReference type="SAM" id="Coils"/>
    </source>
</evidence>
<dbReference type="InterPro" id="IPR012337">
    <property type="entry name" value="RNaseH-like_sf"/>
</dbReference>
<feature type="compositionally biased region" description="Basic and acidic residues" evidence="3">
    <location>
        <begin position="1447"/>
        <end position="1463"/>
    </location>
</feature>
<protein>
    <submittedName>
        <fullName evidence="5">Retrovirus-related pol polyprotein from transposon TNT 1-94</fullName>
    </submittedName>
</protein>
<dbReference type="InterPro" id="IPR025724">
    <property type="entry name" value="GAG-pre-integrase_dom"/>
</dbReference>
<dbReference type="EMBL" id="BQNB010016055">
    <property type="protein sequence ID" value="GJT47298.1"/>
    <property type="molecule type" value="Genomic_DNA"/>
</dbReference>
<dbReference type="Pfam" id="PF25597">
    <property type="entry name" value="SH3_retrovirus"/>
    <property type="match status" value="1"/>
</dbReference>
<feature type="region of interest" description="Disordered" evidence="3">
    <location>
        <begin position="1384"/>
        <end position="1418"/>
    </location>
</feature>
<dbReference type="Pfam" id="PF22936">
    <property type="entry name" value="Pol_BBD"/>
    <property type="match status" value="1"/>
</dbReference>
<feature type="coiled-coil region" evidence="2">
    <location>
        <begin position="394"/>
        <end position="435"/>
    </location>
</feature>
<dbReference type="InterPro" id="IPR039537">
    <property type="entry name" value="Retrotran_Ty1/copia-like"/>
</dbReference>
<reference evidence="5" key="1">
    <citation type="journal article" date="2022" name="Int. J. Mol. Sci.">
        <title>Draft Genome of Tanacetum Coccineum: Genomic Comparison of Closely Related Tanacetum-Family Plants.</title>
        <authorList>
            <person name="Yamashiro T."/>
            <person name="Shiraishi A."/>
            <person name="Nakayama K."/>
            <person name="Satake H."/>
        </authorList>
    </citation>
    <scope>NUCLEOTIDE SEQUENCE</scope>
</reference>
<evidence type="ECO:0000256" key="3">
    <source>
        <dbReference type="SAM" id="MobiDB-lite"/>
    </source>
</evidence>
<keyword evidence="1" id="KW-0378">Hydrolase</keyword>